<dbReference type="GO" id="GO:0042632">
    <property type="term" value="P:cholesterol homeostasis"/>
    <property type="evidence" value="ECO:0007669"/>
    <property type="project" value="TreeGrafter"/>
</dbReference>
<comment type="caution">
    <text evidence="17">The sequence shown here is derived from an EMBL/GenBank/DDBJ whole genome shotgun (WGS) entry which is preliminary data.</text>
</comment>
<organism evidence="17 18">
    <name type="scientific">Lymnaea stagnalis</name>
    <name type="common">Great pond snail</name>
    <name type="synonym">Helix stagnalis</name>
    <dbReference type="NCBI Taxonomy" id="6523"/>
    <lineage>
        <taxon>Eukaryota</taxon>
        <taxon>Metazoa</taxon>
        <taxon>Spiralia</taxon>
        <taxon>Lophotrochozoa</taxon>
        <taxon>Mollusca</taxon>
        <taxon>Gastropoda</taxon>
        <taxon>Heterobranchia</taxon>
        <taxon>Euthyneura</taxon>
        <taxon>Panpulmonata</taxon>
        <taxon>Hygrophila</taxon>
        <taxon>Lymnaeoidea</taxon>
        <taxon>Lymnaeidae</taxon>
        <taxon>Lymnaea</taxon>
    </lineage>
</organism>
<keyword evidence="9 13" id="KW-0408">Iron</keyword>
<dbReference type="GO" id="GO:0005506">
    <property type="term" value="F:iron ion binding"/>
    <property type="evidence" value="ECO:0007669"/>
    <property type="project" value="InterPro"/>
</dbReference>
<name>A0AAV2IPL9_LYMST</name>
<evidence type="ECO:0000256" key="8">
    <source>
        <dbReference type="ARBA" id="ARBA00023002"/>
    </source>
</evidence>
<evidence type="ECO:0000256" key="7">
    <source>
        <dbReference type="ARBA" id="ARBA00022824"/>
    </source>
</evidence>
<dbReference type="GO" id="GO:0005789">
    <property type="term" value="C:endoplasmic reticulum membrane"/>
    <property type="evidence" value="ECO:0007669"/>
    <property type="project" value="UniProtKB-SubCell"/>
</dbReference>
<dbReference type="PRINTS" id="PR00465">
    <property type="entry name" value="EP450IV"/>
</dbReference>
<evidence type="ECO:0000256" key="12">
    <source>
        <dbReference type="ARBA" id="ARBA00023221"/>
    </source>
</evidence>
<evidence type="ECO:0000256" key="5">
    <source>
        <dbReference type="ARBA" id="ARBA00022617"/>
    </source>
</evidence>
<dbReference type="PANTHER" id="PTHR24304">
    <property type="entry name" value="CYTOCHROME P450 FAMILY 7"/>
    <property type="match status" value="1"/>
</dbReference>
<evidence type="ECO:0000256" key="15">
    <source>
        <dbReference type="PIRSR" id="PIRSR000047-2"/>
    </source>
</evidence>
<feature type="transmembrane region" description="Helical" evidence="16">
    <location>
        <begin position="6"/>
        <end position="25"/>
    </location>
</feature>
<evidence type="ECO:0000256" key="1">
    <source>
        <dbReference type="ARBA" id="ARBA00001971"/>
    </source>
</evidence>
<evidence type="ECO:0000256" key="11">
    <source>
        <dbReference type="ARBA" id="ARBA00023136"/>
    </source>
</evidence>
<comment type="pathway">
    <text evidence="3">Lipid metabolism; bile acid biosynthesis.</text>
</comment>
<dbReference type="SUPFAM" id="SSF48264">
    <property type="entry name" value="Cytochrome P450"/>
    <property type="match status" value="1"/>
</dbReference>
<dbReference type="Pfam" id="PF00067">
    <property type="entry name" value="p450"/>
    <property type="match status" value="1"/>
</dbReference>
<dbReference type="AlphaFoldDB" id="A0AAV2IPL9"/>
<dbReference type="GO" id="GO:0020037">
    <property type="term" value="F:heme binding"/>
    <property type="evidence" value="ECO:0007669"/>
    <property type="project" value="InterPro"/>
</dbReference>
<dbReference type="PRINTS" id="PR00385">
    <property type="entry name" value="P450"/>
</dbReference>
<evidence type="ECO:0000256" key="16">
    <source>
        <dbReference type="SAM" id="Phobius"/>
    </source>
</evidence>
<dbReference type="InterPro" id="IPR002403">
    <property type="entry name" value="Cyt_P450_E_grp-IV"/>
</dbReference>
<dbReference type="GO" id="GO:0006699">
    <property type="term" value="P:bile acid biosynthetic process"/>
    <property type="evidence" value="ECO:0007669"/>
    <property type="project" value="TreeGrafter"/>
</dbReference>
<keyword evidence="12" id="KW-0753">Steroid metabolism</keyword>
<evidence type="ECO:0000256" key="13">
    <source>
        <dbReference type="PIRNR" id="PIRNR000047"/>
    </source>
</evidence>
<feature type="binding site" evidence="15">
    <location>
        <position position="294"/>
    </location>
    <ligand>
        <name>substrate</name>
    </ligand>
</feature>
<keyword evidence="10" id="KW-0443">Lipid metabolism</keyword>
<dbReference type="GO" id="GO:0008395">
    <property type="term" value="F:steroid hydroxylase activity"/>
    <property type="evidence" value="ECO:0007669"/>
    <property type="project" value="TreeGrafter"/>
</dbReference>
<evidence type="ECO:0000256" key="9">
    <source>
        <dbReference type="ARBA" id="ARBA00023004"/>
    </source>
</evidence>
<dbReference type="Proteomes" id="UP001497497">
    <property type="component" value="Unassembled WGS sequence"/>
</dbReference>
<gene>
    <name evidence="17" type="ORF">GSLYS_00020979001</name>
</gene>
<evidence type="ECO:0000313" key="18">
    <source>
        <dbReference type="Proteomes" id="UP001497497"/>
    </source>
</evidence>
<keyword evidence="18" id="KW-1185">Reference proteome</keyword>
<sequence>MFPWFLLATTLVVIICIYYVINTITKKVYKQNTPKGALPPIYSGWMPWLGCGLEFGKSPLTFIELMRQKYGPVYTLKVAGERMTFLTDPEDFHIFFRSVNVDFQKAVQNAVQNVASVTEHAFFRNHTKIHDTVKGRLAVSRLPAIGQDLFSEMKGHLLMINAPKMLKSGGESKISAELSQVVRSTMYKAVMNNLFGAELLRTGHEEKFKELEKYFVTFDDQFEYGARLPGIFLREWSTSKKWLLDLFRSITAKCLKNIPEDAAKQNLLQSLLSVVDAEYAPNWALLLLWASLANAIPITFWTLCLIYSHPEVLAKLRTEVEPVMKDLKNIVFFLNLFFRLVSDVTLGQMPYTRQCILEAIRLRSPGIITRRVVQEFTVKGFNVPAGDLLMVSPFWAHRNPKHFPEPDKFEPERWDSLDKNSFPDEFIAFGGGRYQCPGRWFALMEMQMYVSLFVNMFNCELLQGVPDVCPLHLVGTQQPVHSCPVVLTRRNAS</sequence>
<dbReference type="PIRSF" id="PIRSF000047">
    <property type="entry name" value="Cytochrome_CYPVIIA1"/>
    <property type="match status" value="1"/>
</dbReference>
<keyword evidence="8" id="KW-0560">Oxidoreductase</keyword>
<evidence type="ECO:0000256" key="6">
    <source>
        <dbReference type="ARBA" id="ARBA00022723"/>
    </source>
</evidence>
<dbReference type="InterPro" id="IPR036396">
    <property type="entry name" value="Cyt_P450_sf"/>
</dbReference>
<keyword evidence="11 13" id="KW-0472">Membrane</keyword>
<keyword evidence="7 13" id="KW-0256">Endoplasmic reticulum</keyword>
<comment type="subcellular location">
    <subcellularLocation>
        <location evidence="2 13">Endoplasmic reticulum membrane</location>
    </subcellularLocation>
</comment>
<dbReference type="InterPro" id="IPR024204">
    <property type="entry name" value="Cyt_P450_CYP7A1-type"/>
</dbReference>
<evidence type="ECO:0000256" key="10">
    <source>
        <dbReference type="ARBA" id="ARBA00023098"/>
    </source>
</evidence>
<protein>
    <recommendedName>
        <fullName evidence="19">24-hydroxycholesterol 7-alpha-hydroxylase</fullName>
    </recommendedName>
</protein>
<keyword evidence="16" id="KW-0812">Transmembrane</keyword>
<proteinExistence type="inferred from homology"/>
<evidence type="ECO:0000256" key="14">
    <source>
        <dbReference type="PIRSR" id="PIRSR000047-1"/>
    </source>
</evidence>
<dbReference type="InterPro" id="IPR001128">
    <property type="entry name" value="Cyt_P450"/>
</dbReference>
<keyword evidence="16" id="KW-1133">Transmembrane helix</keyword>
<evidence type="ECO:0008006" key="19">
    <source>
        <dbReference type="Google" id="ProtNLM"/>
    </source>
</evidence>
<feature type="binding site" description="axial binding residue" evidence="14">
    <location>
        <position position="436"/>
    </location>
    <ligand>
        <name>heme</name>
        <dbReference type="ChEBI" id="CHEBI:30413"/>
    </ligand>
    <ligandPart>
        <name>Fe</name>
        <dbReference type="ChEBI" id="CHEBI:18248"/>
    </ligandPart>
</feature>
<dbReference type="InterPro" id="IPR050529">
    <property type="entry name" value="CYP450_sterol_14alpha_dmase"/>
</dbReference>
<evidence type="ECO:0000256" key="4">
    <source>
        <dbReference type="ARBA" id="ARBA00010617"/>
    </source>
</evidence>
<evidence type="ECO:0000313" key="17">
    <source>
        <dbReference type="EMBL" id="CAL1547662.1"/>
    </source>
</evidence>
<reference evidence="17 18" key="1">
    <citation type="submission" date="2024-04" db="EMBL/GenBank/DDBJ databases">
        <authorList>
            <consortium name="Genoscope - CEA"/>
            <person name="William W."/>
        </authorList>
    </citation>
    <scope>NUCLEOTIDE SEQUENCE [LARGE SCALE GENOMIC DNA]</scope>
</reference>
<dbReference type="GO" id="GO:0016705">
    <property type="term" value="F:oxidoreductase activity, acting on paired donors, with incorporation or reduction of molecular oxygen"/>
    <property type="evidence" value="ECO:0007669"/>
    <property type="project" value="InterPro"/>
</dbReference>
<accession>A0AAV2IPL9</accession>
<dbReference type="Gene3D" id="1.10.630.10">
    <property type="entry name" value="Cytochrome P450"/>
    <property type="match status" value="1"/>
</dbReference>
<keyword evidence="6 13" id="KW-0479">Metal-binding</keyword>
<dbReference type="EMBL" id="CAXITT010001036">
    <property type="protein sequence ID" value="CAL1547662.1"/>
    <property type="molecule type" value="Genomic_DNA"/>
</dbReference>
<keyword evidence="5 13" id="KW-0349">Heme</keyword>
<evidence type="ECO:0000256" key="3">
    <source>
        <dbReference type="ARBA" id="ARBA00004860"/>
    </source>
</evidence>
<evidence type="ECO:0000256" key="2">
    <source>
        <dbReference type="ARBA" id="ARBA00004586"/>
    </source>
</evidence>
<comment type="similarity">
    <text evidence="4 13">Belongs to the cytochrome P450 family.</text>
</comment>
<comment type="cofactor">
    <cofactor evidence="1 13 14">
        <name>heme</name>
        <dbReference type="ChEBI" id="CHEBI:30413"/>
    </cofactor>
</comment>
<dbReference type="PANTHER" id="PTHR24304:SF2">
    <property type="entry name" value="24-HYDROXYCHOLESTEROL 7-ALPHA-HYDROXYLASE"/>
    <property type="match status" value="1"/>
</dbReference>
<feature type="transmembrane region" description="Helical" evidence="16">
    <location>
        <begin position="286"/>
        <end position="309"/>
    </location>
</feature>